<dbReference type="PANTHER" id="PTHR43060">
    <property type="entry name" value="3-HYDROXYISOBUTYRATE DEHYDROGENASE-LIKE 1, MITOCHONDRIAL-RELATED"/>
    <property type="match status" value="1"/>
</dbReference>
<dbReference type="GO" id="GO:0050661">
    <property type="term" value="F:NADP binding"/>
    <property type="evidence" value="ECO:0007669"/>
    <property type="project" value="InterPro"/>
</dbReference>
<dbReference type="InterPro" id="IPR036291">
    <property type="entry name" value="NAD(P)-bd_dom_sf"/>
</dbReference>
<dbReference type="InterPro" id="IPR006115">
    <property type="entry name" value="6PGDH_NADP-bd"/>
</dbReference>
<dbReference type="Gene3D" id="3.40.50.720">
    <property type="entry name" value="NAD(P)-binding Rossmann-like Domain"/>
    <property type="match status" value="1"/>
</dbReference>
<dbReference type="Proteomes" id="UP000181897">
    <property type="component" value="Plasmid unnamed1"/>
</dbReference>
<dbReference type="KEGG" id="suam:BOO69_19085"/>
<evidence type="ECO:0000256" key="2">
    <source>
        <dbReference type="ARBA" id="ARBA00023027"/>
    </source>
</evidence>
<dbReference type="InterPro" id="IPR008927">
    <property type="entry name" value="6-PGluconate_DH-like_C_sf"/>
</dbReference>
<dbReference type="EMBL" id="CP018077">
    <property type="protein sequence ID" value="APE45748.1"/>
    <property type="molecule type" value="Genomic_DNA"/>
</dbReference>
<dbReference type="AlphaFoldDB" id="A0A1J0WN15"/>
<dbReference type="InterPro" id="IPR015815">
    <property type="entry name" value="HIBADH-related"/>
</dbReference>
<dbReference type="SUPFAM" id="SSF51735">
    <property type="entry name" value="NAD(P)-binding Rossmann-fold domains"/>
    <property type="match status" value="1"/>
</dbReference>
<dbReference type="PIRSF" id="PIRSF000103">
    <property type="entry name" value="HIBADH"/>
    <property type="match status" value="1"/>
</dbReference>
<keyword evidence="2" id="KW-0520">NAD</keyword>
<feature type="active site" evidence="3">
    <location>
        <position position="161"/>
    </location>
</feature>
<protein>
    <submittedName>
        <fullName evidence="6">2-hydroxy-3-oxopropionate reductase</fullName>
    </submittedName>
</protein>
<evidence type="ECO:0000256" key="1">
    <source>
        <dbReference type="ARBA" id="ARBA00023002"/>
    </source>
</evidence>
<keyword evidence="1" id="KW-0560">Oxidoreductase</keyword>
<dbReference type="SUPFAM" id="SSF48179">
    <property type="entry name" value="6-phosphogluconate dehydrogenase C-terminal domain-like"/>
    <property type="match status" value="1"/>
</dbReference>
<sequence length="281" mass="28689">MGHGIGRNIAAKGRALHFLHHAGNQPTGDLVALGATGHDSAASIAELCDTVILCVTGSPQVEDVLLGSGALLEALRPGSIVIDCSTATPASTRALAERLRSAGCSLVDAAMTRTPKEAEAGRLNLLVGGDTAAVTAVTPILETFAENIFLAGGSGSGHQLKLIHNIISLGTVTLIAEAAACALADGMDPEAMVDCLRKGGAGGVALERVAPFILEGDSSALRFSIANAHKDARYYTDMASDLGASRLVAEAVQRTLADLVEGGAGDAHVPEAIRLLQTRRS</sequence>
<evidence type="ECO:0000313" key="7">
    <source>
        <dbReference type="Proteomes" id="UP000181897"/>
    </source>
</evidence>
<feature type="domain" description="3-hydroxyisobutyrate dehydrogenase-like NAD-binding" evidence="5">
    <location>
        <begin position="155"/>
        <end position="276"/>
    </location>
</feature>
<evidence type="ECO:0000313" key="6">
    <source>
        <dbReference type="EMBL" id="APE45748.1"/>
    </source>
</evidence>
<reference evidence="6 7" key="1">
    <citation type="submission" date="2016-11" db="EMBL/GenBank/DDBJ databases">
        <title>Complete genome sequence of Sulfitobacter sp. AM1-D1, a toxic bacteria associated with marine dinoflagellate Alexandrium minutum in East China Sea.</title>
        <authorList>
            <person name="Yang Q."/>
            <person name="Zhang X."/>
            <person name="Tian X."/>
        </authorList>
    </citation>
    <scope>NUCLEOTIDE SEQUENCE [LARGE SCALE GENOMIC DNA]</scope>
    <source>
        <strain evidence="6 7">AM1-D1</strain>
        <plasmid evidence="6 7">unnamed1</plasmid>
    </source>
</reference>
<dbReference type="Pfam" id="PF03446">
    <property type="entry name" value="NAD_binding_2"/>
    <property type="match status" value="1"/>
</dbReference>
<dbReference type="PANTHER" id="PTHR43060:SF15">
    <property type="entry name" value="3-HYDROXYISOBUTYRATE DEHYDROGENASE-LIKE 1, MITOCHONDRIAL-RELATED"/>
    <property type="match status" value="1"/>
</dbReference>
<organism evidence="6 7">
    <name type="scientific">Sulfitobacter alexandrii</name>
    <dbReference type="NCBI Taxonomy" id="1917485"/>
    <lineage>
        <taxon>Bacteria</taxon>
        <taxon>Pseudomonadati</taxon>
        <taxon>Pseudomonadota</taxon>
        <taxon>Alphaproteobacteria</taxon>
        <taxon>Rhodobacterales</taxon>
        <taxon>Roseobacteraceae</taxon>
        <taxon>Sulfitobacter</taxon>
    </lineage>
</organism>
<proteinExistence type="predicted"/>
<dbReference type="InterPro" id="IPR013328">
    <property type="entry name" value="6PGD_dom2"/>
</dbReference>
<gene>
    <name evidence="6" type="ORF">BOO69_19085</name>
</gene>
<dbReference type="InterPro" id="IPR029154">
    <property type="entry name" value="HIBADH-like_NADP-bd"/>
</dbReference>
<dbReference type="Gene3D" id="1.10.1040.10">
    <property type="entry name" value="N-(1-d-carboxylethyl)-l-norvaline Dehydrogenase, domain 2"/>
    <property type="match status" value="1"/>
</dbReference>
<evidence type="ECO:0000256" key="3">
    <source>
        <dbReference type="PIRSR" id="PIRSR000103-1"/>
    </source>
</evidence>
<evidence type="ECO:0000259" key="5">
    <source>
        <dbReference type="Pfam" id="PF14833"/>
    </source>
</evidence>
<keyword evidence="6" id="KW-0614">Plasmid</keyword>
<evidence type="ECO:0000259" key="4">
    <source>
        <dbReference type="Pfam" id="PF03446"/>
    </source>
</evidence>
<dbReference type="GO" id="GO:0016491">
    <property type="term" value="F:oxidoreductase activity"/>
    <property type="evidence" value="ECO:0007669"/>
    <property type="project" value="UniProtKB-KW"/>
</dbReference>
<dbReference type="GO" id="GO:0051287">
    <property type="term" value="F:NAD binding"/>
    <property type="evidence" value="ECO:0007669"/>
    <property type="project" value="InterPro"/>
</dbReference>
<keyword evidence="7" id="KW-1185">Reference proteome</keyword>
<name>A0A1J0WN15_9RHOB</name>
<geneLocation type="plasmid" evidence="6 7">
    <name>unnamed1</name>
</geneLocation>
<accession>A0A1J0WN15</accession>
<dbReference type="Pfam" id="PF14833">
    <property type="entry name" value="NAD_binding_11"/>
    <property type="match status" value="1"/>
</dbReference>
<feature type="domain" description="6-phosphogluconate dehydrogenase NADP-binding" evidence="4">
    <location>
        <begin position="1"/>
        <end position="152"/>
    </location>
</feature>